<evidence type="ECO:0000313" key="2">
    <source>
        <dbReference type="Proteomes" id="UP000249538"/>
    </source>
</evidence>
<dbReference type="AlphaFoldDB" id="A0A2W7T1L6"/>
<evidence type="ECO:0000313" key="1">
    <source>
        <dbReference type="EMBL" id="PZX57092.1"/>
    </source>
</evidence>
<gene>
    <name evidence="1" type="ORF">LX76_00630</name>
</gene>
<comment type="caution">
    <text evidence="1">The sequence shown here is derived from an EMBL/GenBank/DDBJ whole genome shotgun (WGS) entry which is preliminary data.</text>
</comment>
<reference evidence="1 2" key="1">
    <citation type="submission" date="2018-06" db="EMBL/GenBank/DDBJ databases">
        <title>Genomic Encyclopedia of Archaeal and Bacterial Type Strains, Phase II (KMG-II): from individual species to whole genera.</title>
        <authorList>
            <person name="Goeker M."/>
        </authorList>
    </citation>
    <scope>NUCLEOTIDE SEQUENCE [LARGE SCALE GENOMIC DNA]</scope>
    <source>
        <strain evidence="1 2">DSM 18774</strain>
    </source>
</reference>
<dbReference type="RefSeq" id="WP_146170641.1">
    <property type="nucleotide sequence ID" value="NZ_QKZS01000002.1"/>
</dbReference>
<protein>
    <submittedName>
        <fullName evidence="1">Uncharacterized protein</fullName>
    </submittedName>
</protein>
<organism evidence="1 2">
    <name type="scientific">Cereibacter changlensis</name>
    <dbReference type="NCBI Taxonomy" id="402884"/>
    <lineage>
        <taxon>Bacteria</taxon>
        <taxon>Pseudomonadati</taxon>
        <taxon>Pseudomonadota</taxon>
        <taxon>Alphaproteobacteria</taxon>
        <taxon>Rhodobacterales</taxon>
        <taxon>Paracoccaceae</taxon>
        <taxon>Cereibacter</taxon>
    </lineage>
</organism>
<sequence length="273" mass="29188">MSVISNSNTKLPYVKQMAGRNGTSYLSFQRTPGTLSHAVLQWKEAMQQIGRQFSMAASNRRLADDISSGAGWLHLDELTSTHVDFICGAGVVNGFVQARRLQVLRLVARNAGRTGPLGLSRGLARKTLGTVAQPRACWSADDLQAFCLMFPVGTVQHTAATLMIWLRLSPNSLMQLDADELDTLCDPRSGFGRAVHSAFAAPPSGLYGAAEDMRRSGAGLAVRLRAATARAGVPNLTRQSVRKLNGELIGSLIASHALSCRSSCLPLSARGEA</sequence>
<dbReference type="Proteomes" id="UP000249538">
    <property type="component" value="Unassembled WGS sequence"/>
</dbReference>
<dbReference type="EMBL" id="QKZS01000002">
    <property type="protein sequence ID" value="PZX57092.1"/>
    <property type="molecule type" value="Genomic_DNA"/>
</dbReference>
<proteinExistence type="predicted"/>
<name>A0A2W7T1L6_9RHOB</name>
<accession>A0A2W7T1L6</accession>